<dbReference type="Proteomes" id="UP000192927">
    <property type="component" value="Unassembled WGS sequence"/>
</dbReference>
<keyword evidence="3" id="KW-1185">Reference proteome</keyword>
<name>A0A1W5D948_9LECA</name>
<reference evidence="3" key="1">
    <citation type="submission" date="2017-03" db="EMBL/GenBank/DDBJ databases">
        <authorList>
            <person name="Sharma R."/>
            <person name="Thines M."/>
        </authorList>
    </citation>
    <scope>NUCLEOTIDE SEQUENCE [LARGE SCALE GENOMIC DNA]</scope>
</reference>
<dbReference type="EMBL" id="FWEW01003533">
    <property type="protein sequence ID" value="SLM39657.1"/>
    <property type="molecule type" value="Genomic_DNA"/>
</dbReference>
<evidence type="ECO:0000313" key="2">
    <source>
        <dbReference type="EMBL" id="SLM39657.1"/>
    </source>
</evidence>
<evidence type="ECO:0000256" key="1">
    <source>
        <dbReference type="SAM" id="MobiDB-lite"/>
    </source>
</evidence>
<proteinExistence type="predicted"/>
<dbReference type="AlphaFoldDB" id="A0A1W5D948"/>
<evidence type="ECO:0000313" key="3">
    <source>
        <dbReference type="Proteomes" id="UP000192927"/>
    </source>
</evidence>
<sequence>MPVKWIPEMDQLLLLKILETCDVNADAKKISAAWPTDCPNGLPTPRAITERLVRIRDSAKKTGAAHSNTSSAQSKGKRAGGTPRKSRAGNGSGGKRKRGDGAGNAAEDDEEEERVGVKVLKEEEGGRVWGEGAFAMGDADGEDVEEGCVEWKRVNREGTGKVNGYADDGEVGGENGFGELVEVDRDGYPA</sequence>
<accession>A0A1W5D948</accession>
<organism evidence="2 3">
    <name type="scientific">Lasallia pustulata</name>
    <dbReference type="NCBI Taxonomy" id="136370"/>
    <lineage>
        <taxon>Eukaryota</taxon>
        <taxon>Fungi</taxon>
        <taxon>Dikarya</taxon>
        <taxon>Ascomycota</taxon>
        <taxon>Pezizomycotina</taxon>
        <taxon>Lecanoromycetes</taxon>
        <taxon>OSLEUM clade</taxon>
        <taxon>Umbilicariomycetidae</taxon>
        <taxon>Umbilicariales</taxon>
        <taxon>Umbilicariaceae</taxon>
        <taxon>Lasallia</taxon>
    </lineage>
</organism>
<feature type="compositionally biased region" description="Polar residues" evidence="1">
    <location>
        <begin position="65"/>
        <end position="74"/>
    </location>
</feature>
<feature type="region of interest" description="Disordered" evidence="1">
    <location>
        <begin position="59"/>
        <end position="116"/>
    </location>
</feature>
<protein>
    <submittedName>
        <fullName evidence="2">Uncharacterized protein</fullName>
    </submittedName>
</protein>